<keyword evidence="6 11" id="KW-0067">ATP-binding</keyword>
<comment type="subcellular location">
    <subcellularLocation>
        <location evidence="1">Cell membrane</location>
        <topology evidence="1">Peripheral membrane protein</topology>
    </subcellularLocation>
</comment>
<dbReference type="Gene3D" id="3.40.50.300">
    <property type="entry name" value="P-loop containing nucleotide triphosphate hydrolases"/>
    <property type="match status" value="1"/>
</dbReference>
<evidence type="ECO:0000256" key="2">
    <source>
        <dbReference type="ARBA" id="ARBA00022448"/>
    </source>
</evidence>
<evidence type="ECO:0000256" key="5">
    <source>
        <dbReference type="ARBA" id="ARBA00022741"/>
    </source>
</evidence>
<dbReference type="SUPFAM" id="SSF52540">
    <property type="entry name" value="P-loop containing nucleoside triphosphate hydrolases"/>
    <property type="match status" value="1"/>
</dbReference>
<dbReference type="GO" id="GO:0005524">
    <property type="term" value="F:ATP binding"/>
    <property type="evidence" value="ECO:0007669"/>
    <property type="project" value="UniProtKB-KW"/>
</dbReference>
<dbReference type="FunFam" id="3.40.50.300:FF:000134">
    <property type="entry name" value="Iron-enterobactin ABC transporter ATP-binding protein"/>
    <property type="match status" value="1"/>
</dbReference>
<dbReference type="PANTHER" id="PTHR42771">
    <property type="entry name" value="IRON(3+)-HYDROXAMATE IMPORT ATP-BINDING PROTEIN FHUC"/>
    <property type="match status" value="1"/>
</dbReference>
<keyword evidence="12" id="KW-1185">Reference proteome</keyword>
<evidence type="ECO:0000256" key="7">
    <source>
        <dbReference type="ARBA" id="ARBA00023004"/>
    </source>
</evidence>
<evidence type="ECO:0000259" key="10">
    <source>
        <dbReference type="PROSITE" id="PS50893"/>
    </source>
</evidence>
<dbReference type="GO" id="GO:0005886">
    <property type="term" value="C:plasma membrane"/>
    <property type="evidence" value="ECO:0007669"/>
    <property type="project" value="UniProtKB-SubCell"/>
</dbReference>
<dbReference type="InterPro" id="IPR017871">
    <property type="entry name" value="ABC_transporter-like_CS"/>
</dbReference>
<protein>
    <submittedName>
        <fullName evidence="11">Iron complex transport system ATP-binding protein</fullName>
    </submittedName>
</protein>
<dbReference type="SMART" id="SM00382">
    <property type="entry name" value="AAA"/>
    <property type="match status" value="1"/>
</dbReference>
<evidence type="ECO:0000256" key="1">
    <source>
        <dbReference type="ARBA" id="ARBA00004202"/>
    </source>
</evidence>
<dbReference type="RefSeq" id="WP_183647765.1">
    <property type="nucleotide sequence ID" value="NZ_JACIBV010000001.1"/>
</dbReference>
<keyword evidence="2" id="KW-0813">Transport</keyword>
<dbReference type="Proteomes" id="UP000579945">
    <property type="component" value="Unassembled WGS sequence"/>
</dbReference>
<dbReference type="CDD" id="cd03214">
    <property type="entry name" value="ABC_Iron-Siderophores_B12_Hemin"/>
    <property type="match status" value="1"/>
</dbReference>
<dbReference type="AlphaFoldDB" id="A0A7W5UZ13"/>
<dbReference type="PROSITE" id="PS00211">
    <property type="entry name" value="ABC_TRANSPORTER_1"/>
    <property type="match status" value="1"/>
</dbReference>
<comment type="caution">
    <text evidence="11">The sequence shown here is derived from an EMBL/GenBank/DDBJ whole genome shotgun (WGS) entry which is preliminary data.</text>
</comment>
<dbReference type="InterPro" id="IPR051535">
    <property type="entry name" value="Siderophore_ABC-ATPase"/>
</dbReference>
<dbReference type="InterPro" id="IPR003439">
    <property type="entry name" value="ABC_transporter-like_ATP-bd"/>
</dbReference>
<keyword evidence="9" id="KW-0472">Membrane</keyword>
<reference evidence="11 12" key="1">
    <citation type="submission" date="2020-08" db="EMBL/GenBank/DDBJ databases">
        <title>Sequencing the genomes of 1000 actinobacteria strains.</title>
        <authorList>
            <person name="Klenk H.-P."/>
        </authorList>
    </citation>
    <scope>NUCLEOTIDE SEQUENCE [LARGE SCALE GENOMIC DNA]</scope>
    <source>
        <strain evidence="11 12">DSM 44320</strain>
    </source>
</reference>
<dbReference type="EMBL" id="JACIBV010000001">
    <property type="protein sequence ID" value="MBB3727336.1"/>
    <property type="molecule type" value="Genomic_DNA"/>
</dbReference>
<keyword evidence="4" id="KW-0410">Iron transport</keyword>
<dbReference type="InterPro" id="IPR027417">
    <property type="entry name" value="P-loop_NTPase"/>
</dbReference>
<feature type="domain" description="ABC transporter" evidence="10">
    <location>
        <begin position="4"/>
        <end position="240"/>
    </location>
</feature>
<keyword evidence="5" id="KW-0547">Nucleotide-binding</keyword>
<dbReference type="Pfam" id="PF00005">
    <property type="entry name" value="ABC_tran"/>
    <property type="match status" value="1"/>
</dbReference>
<evidence type="ECO:0000256" key="8">
    <source>
        <dbReference type="ARBA" id="ARBA00023065"/>
    </source>
</evidence>
<accession>A0A7W5UZ13</accession>
<dbReference type="InterPro" id="IPR003593">
    <property type="entry name" value="AAA+_ATPase"/>
</dbReference>
<evidence type="ECO:0000256" key="4">
    <source>
        <dbReference type="ARBA" id="ARBA00022496"/>
    </source>
</evidence>
<dbReference type="GeneID" id="95389644"/>
<evidence type="ECO:0000256" key="9">
    <source>
        <dbReference type="ARBA" id="ARBA00023136"/>
    </source>
</evidence>
<evidence type="ECO:0000313" key="11">
    <source>
        <dbReference type="EMBL" id="MBB3727336.1"/>
    </source>
</evidence>
<evidence type="ECO:0000313" key="12">
    <source>
        <dbReference type="Proteomes" id="UP000579945"/>
    </source>
</evidence>
<keyword evidence="7" id="KW-0408">Iron</keyword>
<evidence type="ECO:0000256" key="6">
    <source>
        <dbReference type="ARBA" id="ARBA00022840"/>
    </source>
</evidence>
<keyword evidence="3" id="KW-1003">Cell membrane</keyword>
<name>A0A7W5UZ13_9ACTN</name>
<proteinExistence type="predicted"/>
<gene>
    <name evidence="11" type="ORF">FHR33_003196</name>
</gene>
<dbReference type="PANTHER" id="PTHR42771:SF2">
    <property type="entry name" value="IRON(3+)-HYDROXAMATE IMPORT ATP-BINDING PROTEIN FHUC"/>
    <property type="match status" value="1"/>
</dbReference>
<sequence length="266" mass="28219">MGDLVGHGLVAGYEGKRVLSGLDVRLASGQVTVLVGANGSGKSTLLRVLARLHVPTEGAVLLGGHDIARDSTRALARKLTFLPQSPLVPSGLTVRELVGHGRYAHRGVLGRTTGDDLEAVRWALAVTGLEPLAGRRVEELSGGERQRAWIAVVLAQKTGVLLLDEPTTFLDLRYQIEILALVRRLADEHGLTVGVVLHDLNQAAAFGDRIVMLSAGRVVASGEPHEVITAEAVRDAFGLEVSVATDPETGRPTCLPSLRGHLTTKE</sequence>
<organism evidence="11 12">
    <name type="scientific">Nonomuraea dietziae</name>
    <dbReference type="NCBI Taxonomy" id="65515"/>
    <lineage>
        <taxon>Bacteria</taxon>
        <taxon>Bacillati</taxon>
        <taxon>Actinomycetota</taxon>
        <taxon>Actinomycetes</taxon>
        <taxon>Streptosporangiales</taxon>
        <taxon>Streptosporangiaceae</taxon>
        <taxon>Nonomuraea</taxon>
    </lineage>
</organism>
<keyword evidence="8" id="KW-0406">Ion transport</keyword>
<dbReference type="PROSITE" id="PS50893">
    <property type="entry name" value="ABC_TRANSPORTER_2"/>
    <property type="match status" value="1"/>
</dbReference>
<dbReference type="GO" id="GO:0016887">
    <property type="term" value="F:ATP hydrolysis activity"/>
    <property type="evidence" value="ECO:0007669"/>
    <property type="project" value="InterPro"/>
</dbReference>
<evidence type="ECO:0000256" key="3">
    <source>
        <dbReference type="ARBA" id="ARBA00022475"/>
    </source>
</evidence>
<dbReference type="GO" id="GO:0006826">
    <property type="term" value="P:iron ion transport"/>
    <property type="evidence" value="ECO:0007669"/>
    <property type="project" value="UniProtKB-KW"/>
</dbReference>